<accession>A0ABD2Q188</accession>
<protein>
    <submittedName>
        <fullName evidence="3">Uncharacterized protein</fullName>
    </submittedName>
</protein>
<keyword evidence="1" id="KW-0175">Coiled coil</keyword>
<dbReference type="Proteomes" id="UP001626550">
    <property type="component" value="Unassembled WGS sequence"/>
</dbReference>
<gene>
    <name evidence="3" type="ORF">Ciccas_008005</name>
</gene>
<name>A0ABD2Q188_9PLAT</name>
<feature type="compositionally biased region" description="Polar residues" evidence="2">
    <location>
        <begin position="186"/>
        <end position="199"/>
    </location>
</feature>
<feature type="region of interest" description="Disordered" evidence="2">
    <location>
        <begin position="186"/>
        <end position="254"/>
    </location>
</feature>
<evidence type="ECO:0000313" key="4">
    <source>
        <dbReference type="Proteomes" id="UP001626550"/>
    </source>
</evidence>
<evidence type="ECO:0000256" key="2">
    <source>
        <dbReference type="SAM" id="MobiDB-lite"/>
    </source>
</evidence>
<feature type="region of interest" description="Disordered" evidence="2">
    <location>
        <begin position="603"/>
        <end position="636"/>
    </location>
</feature>
<organism evidence="3 4">
    <name type="scientific">Cichlidogyrus casuarinus</name>
    <dbReference type="NCBI Taxonomy" id="1844966"/>
    <lineage>
        <taxon>Eukaryota</taxon>
        <taxon>Metazoa</taxon>
        <taxon>Spiralia</taxon>
        <taxon>Lophotrochozoa</taxon>
        <taxon>Platyhelminthes</taxon>
        <taxon>Monogenea</taxon>
        <taxon>Monopisthocotylea</taxon>
        <taxon>Dactylogyridea</taxon>
        <taxon>Ancyrocephalidae</taxon>
        <taxon>Cichlidogyrus</taxon>
    </lineage>
</organism>
<comment type="caution">
    <text evidence="3">The sequence shown here is derived from an EMBL/GenBank/DDBJ whole genome shotgun (WGS) entry which is preliminary data.</text>
</comment>
<dbReference type="EMBL" id="JBJKFK010001319">
    <property type="protein sequence ID" value="KAL3313396.1"/>
    <property type="molecule type" value="Genomic_DNA"/>
</dbReference>
<keyword evidence="4" id="KW-1185">Reference proteome</keyword>
<feature type="region of interest" description="Disordered" evidence="2">
    <location>
        <begin position="770"/>
        <end position="794"/>
    </location>
</feature>
<evidence type="ECO:0000313" key="3">
    <source>
        <dbReference type="EMBL" id="KAL3313396.1"/>
    </source>
</evidence>
<sequence>MEMIYSEFTNGHNSSLMSVLDSWEARYANEYNILKDEYNQMLDDGIFDCLPSDFLVDELDLMKRALEAELDHAKTKSAIDVAAAESRAKVAEQALIATSKALSSSRKIPSIEEVEVKQKEPEPSFTKLRIGFSGDSDDQFLMSNGLESDDDLDDFCSSLMAKATAMKKSKVSILTTASSDMTVTPINSQMSFDPLNSSTPHKDKLRSGRLPPNSPTRANEVPIELKVSSSPIGSDVEEDEEEGQQSSIAEQNKLMVPRADFDKLVQELNSLKMSRLDETQNLNVTRNLQSLKAEVLLHESACQVDEAHWSFGTMEVSNTLPRMRRQSEPDQRSCDSLKCRKSRGREAIKSMFQFMRRGSSKKREKYLPPAFQVNEAVCCVLALLDPTLQANDFDWELNAPKPEAGDSDSVSLHKTQLYVEASLQKLQIILDCINTTLGTTVKRANLHDSDQNGDKWLAVQKLISQGLTPEVQQALEDASGAVERERVQMQEEFERHMRAMEERLVNSITLLEQENCELKTENRILQEQVQKNEHDANAQELKYANLERYFDDQLHEIDHEREENARLEALVHDLKAAAKQTKKQEEPLLADPISFQIENPREKMASSVDEFSQTDEARKPMAKHTQTELAEENDSAIETSAKISSQLREEITQSQNQYQALTNENSKLRSELDEHKCMNQQLRDELDETNALLEGYKADQPPSLANNQQQQEDVRGLGTEIFEAEVKATLRCISIQTESLHLVDEEIEQEPLLAKTGFISPDSLSSDGAFSAVTSSAGGHENGLSPADLRPGDQTLPPMNKNVFDDLEEDPFNDDLPGNKAFPLAVNLGSSTDVCFNFAPLSHHFRLTNWLRITQMLGCS</sequence>
<evidence type="ECO:0000256" key="1">
    <source>
        <dbReference type="SAM" id="Coils"/>
    </source>
</evidence>
<feature type="coiled-coil region" evidence="1">
    <location>
        <begin position="557"/>
        <end position="584"/>
    </location>
</feature>
<dbReference type="AlphaFoldDB" id="A0ABD2Q188"/>
<reference evidence="3 4" key="1">
    <citation type="submission" date="2024-11" db="EMBL/GenBank/DDBJ databases">
        <title>Adaptive evolution of stress response genes in parasites aligns with host niche diversity.</title>
        <authorList>
            <person name="Hahn C."/>
            <person name="Resl P."/>
        </authorList>
    </citation>
    <scope>NUCLEOTIDE SEQUENCE [LARGE SCALE GENOMIC DNA]</scope>
    <source>
        <strain evidence="3">EGGRZ-B1_66</strain>
        <tissue evidence="3">Body</tissue>
    </source>
</reference>
<feature type="coiled-coil region" evidence="1">
    <location>
        <begin position="644"/>
        <end position="699"/>
    </location>
</feature>
<proteinExistence type="predicted"/>